<organism evidence="2 3">
    <name type="scientific">Alienimonas californiensis</name>
    <dbReference type="NCBI Taxonomy" id="2527989"/>
    <lineage>
        <taxon>Bacteria</taxon>
        <taxon>Pseudomonadati</taxon>
        <taxon>Planctomycetota</taxon>
        <taxon>Planctomycetia</taxon>
        <taxon>Planctomycetales</taxon>
        <taxon>Planctomycetaceae</taxon>
        <taxon>Alienimonas</taxon>
    </lineage>
</organism>
<dbReference type="PANTHER" id="PTHR14119">
    <property type="entry name" value="HYDROLASE"/>
    <property type="match status" value="1"/>
</dbReference>
<dbReference type="PANTHER" id="PTHR14119:SF3">
    <property type="entry name" value="ISOCHORISMATASE DOMAIN-CONTAINING PROTEIN 2"/>
    <property type="match status" value="1"/>
</dbReference>
<dbReference type="Gene3D" id="3.40.50.850">
    <property type="entry name" value="Isochorismatase-like"/>
    <property type="match status" value="1"/>
</dbReference>
<proteinExistence type="predicted"/>
<dbReference type="RefSeq" id="WP_165700793.1">
    <property type="nucleotide sequence ID" value="NZ_CP036265.1"/>
</dbReference>
<sequence>MPAERDPADRPELPPEHPALLAPSAGRLIVVDLQAKLLPHVDGGDAVAARAALLIRGAHALGVEVRAAEQAPDKLGTTVEPIAAALAEAGAAPAAKTTFGAAAAVGLTEAISDRRHQAVLCGVETHVCVAQTALELMSAGYAVHVAADACGSRRTQDHEIALARLTAEGATVTSAEAVLFEWCCSAKHPAFAVLRDLVKSA</sequence>
<reference evidence="2 3" key="1">
    <citation type="submission" date="2019-02" db="EMBL/GenBank/DDBJ databases">
        <title>Deep-cultivation of Planctomycetes and their phenomic and genomic characterization uncovers novel biology.</title>
        <authorList>
            <person name="Wiegand S."/>
            <person name="Jogler M."/>
            <person name="Boedeker C."/>
            <person name="Pinto D."/>
            <person name="Vollmers J."/>
            <person name="Rivas-Marin E."/>
            <person name="Kohn T."/>
            <person name="Peeters S.H."/>
            <person name="Heuer A."/>
            <person name="Rast P."/>
            <person name="Oberbeckmann S."/>
            <person name="Bunk B."/>
            <person name="Jeske O."/>
            <person name="Meyerdierks A."/>
            <person name="Storesund J.E."/>
            <person name="Kallscheuer N."/>
            <person name="Luecker S."/>
            <person name="Lage O.M."/>
            <person name="Pohl T."/>
            <person name="Merkel B.J."/>
            <person name="Hornburger P."/>
            <person name="Mueller R.-W."/>
            <person name="Bruemmer F."/>
            <person name="Labrenz M."/>
            <person name="Spormann A.M."/>
            <person name="Op den Camp H."/>
            <person name="Overmann J."/>
            <person name="Amann R."/>
            <person name="Jetten M.S.M."/>
            <person name="Mascher T."/>
            <person name="Medema M.H."/>
            <person name="Devos D.P."/>
            <person name="Kaster A.-K."/>
            <person name="Ovreas L."/>
            <person name="Rohde M."/>
            <person name="Galperin M.Y."/>
            <person name="Jogler C."/>
        </authorList>
    </citation>
    <scope>NUCLEOTIDE SEQUENCE [LARGE SCALE GENOMIC DNA]</scope>
    <source>
        <strain evidence="2 3">CA12</strain>
    </source>
</reference>
<dbReference type="KEGG" id="acaf:CA12_31800"/>
<dbReference type="InterPro" id="IPR036380">
    <property type="entry name" value="Isochorismatase-like_sf"/>
</dbReference>
<keyword evidence="2" id="KW-0378">Hydrolase</keyword>
<name>A0A517PCG7_9PLAN</name>
<gene>
    <name evidence="2" type="ORF">CA12_31800</name>
</gene>
<protein>
    <submittedName>
        <fullName evidence="2">Putative hydrolase</fullName>
    </submittedName>
</protein>
<dbReference type="Pfam" id="PF00857">
    <property type="entry name" value="Isochorismatase"/>
    <property type="match status" value="1"/>
</dbReference>
<feature type="domain" description="Isochorismatase-like" evidence="1">
    <location>
        <begin position="28"/>
        <end position="176"/>
    </location>
</feature>
<dbReference type="GO" id="GO:0016787">
    <property type="term" value="F:hydrolase activity"/>
    <property type="evidence" value="ECO:0007669"/>
    <property type="project" value="UniProtKB-KW"/>
</dbReference>
<dbReference type="Proteomes" id="UP000318741">
    <property type="component" value="Chromosome"/>
</dbReference>
<dbReference type="EMBL" id="CP036265">
    <property type="protein sequence ID" value="QDT17069.1"/>
    <property type="molecule type" value="Genomic_DNA"/>
</dbReference>
<evidence type="ECO:0000259" key="1">
    <source>
        <dbReference type="Pfam" id="PF00857"/>
    </source>
</evidence>
<accession>A0A517PCG7</accession>
<dbReference type="InterPro" id="IPR000868">
    <property type="entry name" value="Isochorismatase-like_dom"/>
</dbReference>
<evidence type="ECO:0000313" key="2">
    <source>
        <dbReference type="EMBL" id="QDT17069.1"/>
    </source>
</evidence>
<evidence type="ECO:0000313" key="3">
    <source>
        <dbReference type="Proteomes" id="UP000318741"/>
    </source>
</evidence>
<dbReference type="InterPro" id="IPR050993">
    <property type="entry name" value="Isochorismatase_domain"/>
</dbReference>
<dbReference type="AlphaFoldDB" id="A0A517PCG7"/>
<dbReference type="SUPFAM" id="SSF52499">
    <property type="entry name" value="Isochorismatase-like hydrolases"/>
    <property type="match status" value="1"/>
</dbReference>
<keyword evidence="3" id="KW-1185">Reference proteome</keyword>